<accession>A0A5N6GMJ8</accession>
<protein>
    <submittedName>
        <fullName evidence="1">Uncharacterized protein</fullName>
    </submittedName>
</protein>
<evidence type="ECO:0000313" key="1">
    <source>
        <dbReference type="EMBL" id="KAB8241663.1"/>
    </source>
</evidence>
<dbReference type="Proteomes" id="UP000325434">
    <property type="component" value="Unassembled WGS sequence"/>
</dbReference>
<proteinExistence type="predicted"/>
<gene>
    <name evidence="1" type="ORF">BDV35DRAFT_384760</name>
</gene>
<dbReference type="EMBL" id="ML734684">
    <property type="protein sequence ID" value="KAB8241663.1"/>
    <property type="molecule type" value="Genomic_DNA"/>
</dbReference>
<reference evidence="1" key="1">
    <citation type="submission" date="2019-04" db="EMBL/GenBank/DDBJ databases">
        <title>Friends and foes A comparative genomics study of 23 Aspergillus species from section Flavi.</title>
        <authorList>
            <consortium name="DOE Joint Genome Institute"/>
            <person name="Kjaerbolling I."/>
            <person name="Vesth T."/>
            <person name="Frisvad J.C."/>
            <person name="Nybo J.L."/>
            <person name="Theobald S."/>
            <person name="Kildgaard S."/>
            <person name="Isbrandt T."/>
            <person name="Kuo A."/>
            <person name="Sato A."/>
            <person name="Lyhne E.K."/>
            <person name="Kogle M.E."/>
            <person name="Wiebenga A."/>
            <person name="Kun R.S."/>
            <person name="Lubbers R.J."/>
            <person name="Makela M.R."/>
            <person name="Barry K."/>
            <person name="Chovatia M."/>
            <person name="Clum A."/>
            <person name="Daum C."/>
            <person name="Haridas S."/>
            <person name="He G."/>
            <person name="LaButti K."/>
            <person name="Lipzen A."/>
            <person name="Mondo S."/>
            <person name="Riley R."/>
            <person name="Salamov A."/>
            <person name="Simmons B.A."/>
            <person name="Magnuson J.K."/>
            <person name="Henrissat B."/>
            <person name="Mortensen U.H."/>
            <person name="Larsen T.O."/>
            <person name="Devries R.P."/>
            <person name="Grigoriev I.V."/>
            <person name="Machida M."/>
            <person name="Baker S.E."/>
            <person name="Andersen M.R."/>
        </authorList>
    </citation>
    <scope>NUCLEOTIDE SEQUENCE [LARGE SCALE GENOMIC DNA]</scope>
    <source>
        <strain evidence="1">CBS 121.62</strain>
    </source>
</reference>
<organism evidence="1">
    <name type="scientific">Aspergillus flavus</name>
    <dbReference type="NCBI Taxonomy" id="5059"/>
    <lineage>
        <taxon>Eukaryota</taxon>
        <taxon>Fungi</taxon>
        <taxon>Dikarya</taxon>
        <taxon>Ascomycota</taxon>
        <taxon>Pezizomycotina</taxon>
        <taxon>Eurotiomycetes</taxon>
        <taxon>Eurotiomycetidae</taxon>
        <taxon>Eurotiales</taxon>
        <taxon>Aspergillaceae</taxon>
        <taxon>Aspergillus</taxon>
        <taxon>Aspergillus subgen. Circumdati</taxon>
    </lineage>
</organism>
<name>A0A5N6GMJ8_ASPFL</name>
<dbReference type="AlphaFoldDB" id="A0A5N6GMJ8"/>
<sequence length="97" mass="11004">MEMRLYARKKRWGKKRKRKRDNLPRALKCEPDIRMLSPWTDWPTAPLGIVRAVQTFKPQAVEDFPGFAKANGGSRIMVEGEEAKDGSTRHAVTAAPP</sequence>